<keyword evidence="11 14" id="KW-0472">Membrane</keyword>
<protein>
    <recommendedName>
        <fullName evidence="4">Protoheme IX farnesyltransferase, mitochondrial</fullName>
        <ecNumber evidence="3">2.5.1.141</ecNumber>
    </recommendedName>
    <alternativeName>
        <fullName evidence="12">Heme O synthase</fullName>
    </alternativeName>
</protein>
<sequence>MCKVQVFAKEANSISTSSALTARRVPPSTYCRRHATKAATSAKTASAVKAHGNFNDVMDLPASPPPLTEREQSSQLDLRVPVVQIEDIHRAEPITLHFKHAEQVVSVTAGSIANDLTLFMPKRNEVFSIHIPHSEQVMRTVLLDGSVLPTTALRVTAATAEPDQTNPGKRIDSIDEHQWQEQVLAVQKLPQYYMMLSKIRLTGLVVLTTMAGYAMAPAAFDPLTFVLCTVGTGLTSCAANSVNQFFEVPYDSQMNRTKNRVLVRGHMSPLHAVSFAVASSVTGLAILSLGVNGITACLGAFNLGLYTLAYTPLKRVSIVNTWVGAVVGAIPPMMGWAACTGGLEAGAWLLGGVLFAWQFPHFNALSWNLRPDYSRAGYRMMSVVNPGLTKRVALRYCLATTGLCLAAPLVDLTTWTFAADSLPLNLYLSYLGWQFYRHGDSKTSRKLFRFTLIHLPAMLILMWISKKQKQSSKAAEAKVVEQAVAVSV</sequence>
<comment type="similarity">
    <text evidence="2">Belongs to the UbiA prenyltransferase family.</text>
</comment>
<dbReference type="InterPro" id="IPR044878">
    <property type="entry name" value="UbiA_sf"/>
</dbReference>
<comment type="catalytic activity">
    <reaction evidence="13">
        <text>heme b + (2E,6E)-farnesyl diphosphate + H2O = Fe(II)-heme o + diphosphate</text>
        <dbReference type="Rhea" id="RHEA:28070"/>
        <dbReference type="ChEBI" id="CHEBI:15377"/>
        <dbReference type="ChEBI" id="CHEBI:33019"/>
        <dbReference type="ChEBI" id="CHEBI:60344"/>
        <dbReference type="ChEBI" id="CHEBI:60530"/>
        <dbReference type="ChEBI" id="CHEBI:175763"/>
        <dbReference type="EC" id="2.5.1.141"/>
    </reaction>
</comment>
<dbReference type="NCBIfam" id="TIGR01473">
    <property type="entry name" value="cyoE_ctaB"/>
    <property type="match status" value="1"/>
</dbReference>
<dbReference type="GO" id="GO:0006784">
    <property type="term" value="P:heme A biosynthetic process"/>
    <property type="evidence" value="ECO:0007669"/>
    <property type="project" value="TreeGrafter"/>
</dbReference>
<feature type="transmembrane region" description="Helical" evidence="14">
    <location>
        <begin position="199"/>
        <end position="216"/>
    </location>
</feature>
<dbReference type="Pfam" id="PF01040">
    <property type="entry name" value="UbiA"/>
    <property type="match status" value="1"/>
</dbReference>
<dbReference type="Proteomes" id="UP001374579">
    <property type="component" value="Unassembled WGS sequence"/>
</dbReference>
<dbReference type="EC" id="2.5.1.141" evidence="3"/>
<name>A0AAN9GN69_9CAEN</name>
<evidence type="ECO:0000256" key="4">
    <source>
        <dbReference type="ARBA" id="ARBA00016335"/>
    </source>
</evidence>
<comment type="subcellular location">
    <subcellularLocation>
        <location evidence="1">Mitochondrion membrane</location>
        <topology evidence="1">Multi-pass membrane protein</topology>
    </subcellularLocation>
</comment>
<evidence type="ECO:0000256" key="2">
    <source>
        <dbReference type="ARBA" id="ARBA00005985"/>
    </source>
</evidence>
<dbReference type="FunFam" id="1.10.357.140:FF:000004">
    <property type="entry name" value="Protoheme IX farnesyltransferase, mitochondrial"/>
    <property type="match status" value="1"/>
</dbReference>
<dbReference type="EMBL" id="JBAMIC010000002">
    <property type="protein sequence ID" value="KAK7112775.1"/>
    <property type="molecule type" value="Genomic_DNA"/>
</dbReference>
<dbReference type="Gene3D" id="1.10.357.140">
    <property type="entry name" value="UbiA prenyltransferase"/>
    <property type="match status" value="1"/>
</dbReference>
<proteinExistence type="inferred from homology"/>
<gene>
    <name evidence="15" type="ORF">V1264_012169</name>
</gene>
<dbReference type="AlphaFoldDB" id="A0AAN9GN69"/>
<dbReference type="PROSITE" id="PS00943">
    <property type="entry name" value="UBIA"/>
    <property type="match status" value="1"/>
</dbReference>
<evidence type="ECO:0000313" key="16">
    <source>
        <dbReference type="Proteomes" id="UP001374579"/>
    </source>
</evidence>
<dbReference type="PANTHER" id="PTHR43448">
    <property type="entry name" value="PROTOHEME IX FARNESYLTRANSFERASE, MITOCHONDRIAL"/>
    <property type="match status" value="1"/>
</dbReference>
<organism evidence="15 16">
    <name type="scientific">Littorina saxatilis</name>
    <dbReference type="NCBI Taxonomy" id="31220"/>
    <lineage>
        <taxon>Eukaryota</taxon>
        <taxon>Metazoa</taxon>
        <taxon>Spiralia</taxon>
        <taxon>Lophotrochozoa</taxon>
        <taxon>Mollusca</taxon>
        <taxon>Gastropoda</taxon>
        <taxon>Caenogastropoda</taxon>
        <taxon>Littorinimorpha</taxon>
        <taxon>Littorinoidea</taxon>
        <taxon>Littorinidae</taxon>
        <taxon>Littorina</taxon>
    </lineage>
</organism>
<keyword evidence="9" id="KW-0496">Mitochondrion</keyword>
<keyword evidence="7" id="KW-0809">Transit peptide</keyword>
<dbReference type="GO" id="GO:0008495">
    <property type="term" value="F:protoheme IX farnesyltransferase activity"/>
    <property type="evidence" value="ECO:0007669"/>
    <property type="project" value="UniProtKB-EC"/>
</dbReference>
<evidence type="ECO:0000256" key="10">
    <source>
        <dbReference type="ARBA" id="ARBA00023133"/>
    </source>
</evidence>
<evidence type="ECO:0000256" key="14">
    <source>
        <dbReference type="SAM" id="Phobius"/>
    </source>
</evidence>
<evidence type="ECO:0000256" key="6">
    <source>
        <dbReference type="ARBA" id="ARBA00022692"/>
    </source>
</evidence>
<evidence type="ECO:0000313" key="15">
    <source>
        <dbReference type="EMBL" id="KAK7112775.1"/>
    </source>
</evidence>
<keyword evidence="8 14" id="KW-1133">Transmembrane helix</keyword>
<feature type="transmembrane region" description="Helical" evidence="14">
    <location>
        <begin position="447"/>
        <end position="464"/>
    </location>
</feature>
<dbReference type="CDD" id="cd13957">
    <property type="entry name" value="PT_UbiA_Cox10"/>
    <property type="match status" value="1"/>
</dbReference>
<dbReference type="HAMAP" id="MF_00154">
    <property type="entry name" value="CyoE_CtaB"/>
    <property type="match status" value="1"/>
</dbReference>
<evidence type="ECO:0000256" key="7">
    <source>
        <dbReference type="ARBA" id="ARBA00022946"/>
    </source>
</evidence>
<feature type="transmembrane region" description="Helical" evidence="14">
    <location>
        <begin position="293"/>
        <end position="311"/>
    </location>
</feature>
<keyword evidence="6 14" id="KW-0812">Transmembrane</keyword>
<keyword evidence="10" id="KW-0350">Heme biosynthesis</keyword>
<evidence type="ECO:0000256" key="1">
    <source>
        <dbReference type="ARBA" id="ARBA00004225"/>
    </source>
</evidence>
<evidence type="ECO:0000256" key="12">
    <source>
        <dbReference type="ARBA" id="ARBA00030253"/>
    </source>
</evidence>
<keyword evidence="16" id="KW-1185">Reference proteome</keyword>
<comment type="caution">
    <text evidence="15">The sequence shown here is derived from an EMBL/GenBank/DDBJ whole genome shotgun (WGS) entry which is preliminary data.</text>
</comment>
<dbReference type="GO" id="GO:0031966">
    <property type="term" value="C:mitochondrial membrane"/>
    <property type="evidence" value="ECO:0007669"/>
    <property type="project" value="UniProtKB-SubCell"/>
</dbReference>
<reference evidence="15 16" key="1">
    <citation type="submission" date="2024-02" db="EMBL/GenBank/DDBJ databases">
        <title>Chromosome-scale genome assembly of the rough periwinkle Littorina saxatilis.</title>
        <authorList>
            <person name="De Jode A."/>
            <person name="Faria R."/>
            <person name="Formenti G."/>
            <person name="Sims Y."/>
            <person name="Smith T.P."/>
            <person name="Tracey A."/>
            <person name="Wood J.M.D."/>
            <person name="Zagrodzka Z.B."/>
            <person name="Johannesson K."/>
            <person name="Butlin R.K."/>
            <person name="Leder E.H."/>
        </authorList>
    </citation>
    <scope>NUCLEOTIDE SEQUENCE [LARGE SCALE GENOMIC DNA]</scope>
    <source>
        <strain evidence="15">Snail1</strain>
        <tissue evidence="15">Muscle</tissue>
    </source>
</reference>
<feature type="transmembrane region" description="Helical" evidence="14">
    <location>
        <begin position="396"/>
        <end position="418"/>
    </location>
</feature>
<evidence type="ECO:0000256" key="5">
    <source>
        <dbReference type="ARBA" id="ARBA00022679"/>
    </source>
</evidence>
<evidence type="ECO:0000256" key="11">
    <source>
        <dbReference type="ARBA" id="ARBA00023136"/>
    </source>
</evidence>
<evidence type="ECO:0000256" key="3">
    <source>
        <dbReference type="ARBA" id="ARBA00012292"/>
    </source>
</evidence>
<evidence type="ECO:0000256" key="8">
    <source>
        <dbReference type="ARBA" id="ARBA00022989"/>
    </source>
</evidence>
<keyword evidence="5" id="KW-0808">Transferase</keyword>
<feature type="transmembrane region" description="Helical" evidence="14">
    <location>
        <begin position="318"/>
        <end position="339"/>
    </location>
</feature>
<dbReference type="InterPro" id="IPR000537">
    <property type="entry name" value="UbiA_prenyltransferase"/>
</dbReference>
<accession>A0AAN9GN69</accession>
<dbReference type="InterPro" id="IPR006369">
    <property type="entry name" value="Protohaem_IX_farnesylTrfase"/>
</dbReference>
<dbReference type="InterPro" id="IPR030470">
    <property type="entry name" value="UbiA_prenylTrfase_CS"/>
</dbReference>
<feature type="transmembrane region" description="Helical" evidence="14">
    <location>
        <begin position="345"/>
        <end position="365"/>
    </location>
</feature>
<evidence type="ECO:0000256" key="13">
    <source>
        <dbReference type="ARBA" id="ARBA00047690"/>
    </source>
</evidence>
<evidence type="ECO:0000256" key="9">
    <source>
        <dbReference type="ARBA" id="ARBA00023128"/>
    </source>
</evidence>
<dbReference type="PANTHER" id="PTHR43448:SF2">
    <property type="entry name" value="PROTOHEME IX FARNESYLTRANSFERASE, MITOCHONDRIAL"/>
    <property type="match status" value="1"/>
</dbReference>